<gene>
    <name evidence="2" type="ORF">G5B46_20125</name>
</gene>
<dbReference type="AlphaFoldDB" id="A0A6G4R360"/>
<organism evidence="2">
    <name type="scientific">Caulobacter sp. 602-2</name>
    <dbReference type="NCBI Taxonomy" id="2710887"/>
    <lineage>
        <taxon>Bacteria</taxon>
        <taxon>Pseudomonadati</taxon>
        <taxon>Pseudomonadota</taxon>
        <taxon>Alphaproteobacteria</taxon>
        <taxon>Caulobacterales</taxon>
        <taxon>Caulobacteraceae</taxon>
        <taxon>Caulobacter</taxon>
    </lineage>
</organism>
<keyword evidence="1" id="KW-1133">Transmembrane helix</keyword>
<keyword evidence="1" id="KW-0812">Transmembrane</keyword>
<comment type="caution">
    <text evidence="2">The sequence shown here is derived from an EMBL/GenBank/DDBJ whole genome shotgun (WGS) entry which is preliminary data.</text>
</comment>
<name>A0A6G4R360_9CAUL</name>
<feature type="transmembrane region" description="Helical" evidence="1">
    <location>
        <begin position="51"/>
        <end position="72"/>
    </location>
</feature>
<keyword evidence="1" id="KW-0472">Membrane</keyword>
<protein>
    <submittedName>
        <fullName evidence="2">Uncharacterized protein</fullName>
    </submittedName>
</protein>
<reference evidence="2" key="1">
    <citation type="submission" date="2020-02" db="EMBL/GenBank/DDBJ databases">
        <authorList>
            <person name="Gao J."/>
            <person name="Sun J."/>
        </authorList>
    </citation>
    <scope>NUCLEOTIDE SEQUENCE</scope>
    <source>
        <strain evidence="2">602-2</strain>
    </source>
</reference>
<proteinExistence type="predicted"/>
<dbReference type="RefSeq" id="WP_165261852.1">
    <property type="nucleotide sequence ID" value="NZ_JAAKGT010000012.1"/>
</dbReference>
<evidence type="ECO:0000256" key="1">
    <source>
        <dbReference type="SAM" id="Phobius"/>
    </source>
</evidence>
<accession>A0A6G4R360</accession>
<evidence type="ECO:0000313" key="2">
    <source>
        <dbReference type="EMBL" id="NGM51925.1"/>
    </source>
</evidence>
<dbReference type="EMBL" id="JAAKGT010000012">
    <property type="protein sequence ID" value="NGM51925.1"/>
    <property type="molecule type" value="Genomic_DNA"/>
</dbReference>
<sequence>MQSSNGAFAGCGSDTEVEQRALRRLVRFQATIGPLRVCQTPQVRVAMGPDALAFAMLVTLGITVGAIIVATWRLHALERQQRSLRSEARSAIERVQGIDGDGI</sequence>